<feature type="compositionally biased region" description="Basic and acidic residues" evidence="1">
    <location>
        <begin position="92"/>
        <end position="113"/>
    </location>
</feature>
<reference evidence="3" key="1">
    <citation type="submission" date="2020-12" db="UniProtKB">
        <authorList>
            <consortium name="WormBaseParasite"/>
        </authorList>
    </citation>
    <scope>IDENTIFICATION</scope>
    <source>
        <strain evidence="3">MHco3</strain>
    </source>
</reference>
<feature type="region of interest" description="Disordered" evidence="1">
    <location>
        <begin position="172"/>
        <end position="211"/>
    </location>
</feature>
<dbReference type="WBParaSite" id="HCON_00004260-00002">
    <property type="protein sequence ID" value="HCON_00004260-00002"/>
    <property type="gene ID" value="HCON_00004260"/>
</dbReference>
<dbReference type="Proteomes" id="UP000025227">
    <property type="component" value="Unplaced"/>
</dbReference>
<feature type="compositionally biased region" description="Basic residues" evidence="1">
    <location>
        <begin position="114"/>
        <end position="130"/>
    </location>
</feature>
<feature type="compositionally biased region" description="Basic and acidic residues" evidence="1">
    <location>
        <begin position="131"/>
        <end position="140"/>
    </location>
</feature>
<organism evidence="2 3">
    <name type="scientific">Haemonchus contortus</name>
    <name type="common">Barber pole worm</name>
    <dbReference type="NCBI Taxonomy" id="6289"/>
    <lineage>
        <taxon>Eukaryota</taxon>
        <taxon>Metazoa</taxon>
        <taxon>Ecdysozoa</taxon>
        <taxon>Nematoda</taxon>
        <taxon>Chromadorea</taxon>
        <taxon>Rhabditida</taxon>
        <taxon>Rhabditina</taxon>
        <taxon>Rhabditomorpha</taxon>
        <taxon>Strongyloidea</taxon>
        <taxon>Trichostrongylidae</taxon>
        <taxon>Haemonchus</taxon>
    </lineage>
</organism>
<dbReference type="AlphaFoldDB" id="A0A7I4XTH8"/>
<name>A0A7I4XTH8_HAECO</name>
<proteinExistence type="predicted"/>
<sequence length="211" mass="24201">MLAFTLGAVTGVVLYINYVENGNKLVGETVHTESHRMETLRNKVDPVALTDDVGRQRGGGSSYEYPMSQSECQFAEGLAERLFKTNIRTCAGRESDASVERNANRSDDENSDRPRRKRSRRSRRRKKVNTRIRETYDHSVTRTRTTPTPDESFEPDNLTPLRDRDVIQPLQNPQVHTFQSSVNVEQVGPDIQRSERSSEHMERESRSSEFL</sequence>
<accession>A0A7I4XTH8</accession>
<evidence type="ECO:0000313" key="2">
    <source>
        <dbReference type="Proteomes" id="UP000025227"/>
    </source>
</evidence>
<protein>
    <submittedName>
        <fullName evidence="3">Secreted protein</fullName>
    </submittedName>
</protein>
<dbReference type="OrthoDB" id="10498089at2759"/>
<evidence type="ECO:0000256" key="1">
    <source>
        <dbReference type="SAM" id="MobiDB-lite"/>
    </source>
</evidence>
<feature type="region of interest" description="Disordered" evidence="1">
    <location>
        <begin position="92"/>
        <end position="160"/>
    </location>
</feature>
<feature type="compositionally biased region" description="Polar residues" evidence="1">
    <location>
        <begin position="172"/>
        <end position="184"/>
    </location>
</feature>
<feature type="compositionally biased region" description="Basic and acidic residues" evidence="1">
    <location>
        <begin position="192"/>
        <end position="211"/>
    </location>
</feature>
<evidence type="ECO:0000313" key="3">
    <source>
        <dbReference type="WBParaSite" id="HCON_00004260-00002"/>
    </source>
</evidence>
<keyword evidence="2" id="KW-1185">Reference proteome</keyword>